<proteinExistence type="inferred from homology"/>
<dbReference type="PIRSF" id="PIRSF016938">
    <property type="entry name" value="RseA"/>
    <property type="match status" value="1"/>
</dbReference>
<comment type="caution">
    <text evidence="17">The sequence shown here is derived from an EMBL/GenBank/DDBJ whole genome shotgun (WGS) entry which is preliminary data.</text>
</comment>
<organism evidence="17 18">
    <name type="scientific">Serratia oryzae</name>
    <dbReference type="NCBI Taxonomy" id="2034155"/>
    <lineage>
        <taxon>Bacteria</taxon>
        <taxon>Pseudomonadati</taxon>
        <taxon>Pseudomonadota</taxon>
        <taxon>Gammaproteobacteria</taxon>
        <taxon>Enterobacterales</taxon>
        <taxon>Yersiniaceae</taxon>
        <taxon>Serratia</taxon>
    </lineage>
</organism>
<reference evidence="17 18" key="1">
    <citation type="submission" date="2016-11" db="EMBL/GenBank/DDBJ databases">
        <title>Rahnella oryzae sp. nov., isolated from rice root.</title>
        <authorList>
            <person name="Zhang X.-X."/>
            <person name="Zhang J."/>
        </authorList>
    </citation>
    <scope>NUCLEOTIDE SEQUENCE [LARGE SCALE GENOMIC DNA]</scope>
    <source>
        <strain evidence="17 18">J11-6</strain>
    </source>
</reference>
<comment type="function">
    <text evidence="13">An anti-sigma factor for extracytoplasmic function (ECF) sigma factor sigma-E (RpoE). ECF sigma factors are held in an inactive form by an anti-sigma factor until released by regulated intramembrane proteolysis (RIP). RIP occurs when an extracytoplasmic signal triggers a concerted proteolytic cascade to transmit information and elicit cellular responses. The membrane-spanning regulatory substrate protein is first cut periplasmically (site-1 protease, S1P, DegS), then within the membrane itself (site-2 protease, S2P, RseP), while cytoplasmic proteases finish degrading the anti-sigma factor, liberating sigma-E.</text>
</comment>
<dbReference type="Proteomes" id="UP000216021">
    <property type="component" value="Unassembled WGS sequence"/>
</dbReference>
<feature type="domain" description="Anti sigma-E protein RseA N-terminal" evidence="15">
    <location>
        <begin position="1"/>
        <end position="85"/>
    </location>
</feature>
<evidence type="ECO:0000256" key="8">
    <source>
        <dbReference type="ARBA" id="ARBA00023136"/>
    </source>
</evidence>
<dbReference type="GO" id="GO:0005886">
    <property type="term" value="C:plasma membrane"/>
    <property type="evidence" value="ECO:0007669"/>
    <property type="project" value="UniProtKB-SubCell"/>
</dbReference>
<evidence type="ECO:0000256" key="9">
    <source>
        <dbReference type="ARBA" id="ARBA00069293"/>
    </source>
</evidence>
<dbReference type="GO" id="GO:0016989">
    <property type="term" value="F:sigma factor antagonist activity"/>
    <property type="evidence" value="ECO:0007669"/>
    <property type="project" value="InterPro"/>
</dbReference>
<evidence type="ECO:0000256" key="11">
    <source>
        <dbReference type="ARBA" id="ARBA00078210"/>
    </source>
</evidence>
<evidence type="ECO:0000256" key="7">
    <source>
        <dbReference type="ARBA" id="ARBA00022989"/>
    </source>
</evidence>
<dbReference type="InterPro" id="IPR036147">
    <property type="entry name" value="Anti-sigma_E_RseA_N_sf"/>
</dbReference>
<evidence type="ECO:0000256" key="10">
    <source>
        <dbReference type="ARBA" id="ARBA00075703"/>
    </source>
</evidence>
<evidence type="ECO:0000256" key="1">
    <source>
        <dbReference type="ARBA" id="ARBA00004249"/>
    </source>
</evidence>
<dbReference type="Gene3D" id="1.20.5.3960">
    <property type="match status" value="1"/>
</dbReference>
<dbReference type="PANTHER" id="PTHR38104">
    <property type="match status" value="1"/>
</dbReference>
<dbReference type="Pfam" id="PF03872">
    <property type="entry name" value="RseA_N"/>
    <property type="match status" value="1"/>
</dbReference>
<dbReference type="EMBL" id="MOXD01000007">
    <property type="protein sequence ID" value="OMQ21695.1"/>
    <property type="molecule type" value="Genomic_DNA"/>
</dbReference>
<keyword evidence="8 13" id="KW-0472">Membrane</keyword>
<dbReference type="Pfam" id="PF03873">
    <property type="entry name" value="RseA_C"/>
    <property type="match status" value="1"/>
</dbReference>
<protein>
    <recommendedName>
        <fullName evidence="9 13">Anti-sigma-E factor RseA</fullName>
    </recommendedName>
    <alternativeName>
        <fullName evidence="10 13">Regulator of SigE</fullName>
    </alternativeName>
    <alternativeName>
        <fullName evidence="12 13">Sigma-E anti-sigma factor RseA</fullName>
    </alternativeName>
    <alternativeName>
        <fullName evidence="11 13">Sigma-E factor negative regulatory protein</fullName>
    </alternativeName>
</protein>
<dbReference type="STRING" id="2034155.BMI79_13360"/>
<keyword evidence="6" id="KW-0735">Signal-anchor</keyword>
<keyword evidence="7" id="KW-1133">Transmembrane helix</keyword>
<gene>
    <name evidence="17" type="ORF">BMI79_13360</name>
</gene>
<evidence type="ECO:0000256" key="14">
    <source>
        <dbReference type="SAM" id="MobiDB-lite"/>
    </source>
</evidence>
<dbReference type="SUPFAM" id="SSF89069">
    <property type="entry name" value="N-terminal, cytoplasmic domain of anti-sigmaE factor RseA"/>
    <property type="match status" value="1"/>
</dbReference>
<feature type="domain" description="Anti sigma-E protein RseA C-terminal" evidence="16">
    <location>
        <begin position="132"/>
        <end position="187"/>
    </location>
</feature>
<evidence type="ECO:0000256" key="2">
    <source>
        <dbReference type="ARBA" id="ARBA00005837"/>
    </source>
</evidence>
<dbReference type="InterPro" id="IPR005573">
    <property type="entry name" value="Anti-sigma_E_RseA_C"/>
</dbReference>
<evidence type="ECO:0000256" key="4">
    <source>
        <dbReference type="ARBA" id="ARBA00022519"/>
    </source>
</evidence>
<evidence type="ECO:0000313" key="18">
    <source>
        <dbReference type="Proteomes" id="UP000216021"/>
    </source>
</evidence>
<feature type="region of interest" description="Disordered" evidence="14">
    <location>
        <begin position="193"/>
        <end position="217"/>
    </location>
</feature>
<evidence type="ECO:0000256" key="12">
    <source>
        <dbReference type="ARBA" id="ARBA00078749"/>
    </source>
</evidence>
<dbReference type="InterPro" id="IPR052383">
    <property type="entry name" value="Anti-sigma-E_RseA-like"/>
</dbReference>
<keyword evidence="18" id="KW-1185">Reference proteome</keyword>
<keyword evidence="4 13" id="KW-0997">Cell inner membrane</keyword>
<keyword evidence="3 13" id="KW-1003">Cell membrane</keyword>
<dbReference type="NCBIfam" id="NF008116">
    <property type="entry name" value="PRK10863.1"/>
    <property type="match status" value="1"/>
</dbReference>
<comment type="subcellular location">
    <subcellularLocation>
        <location evidence="1">Cell inner membrane</location>
        <topology evidence="1">Single-pass type II membrane protein</topology>
    </subcellularLocation>
</comment>
<evidence type="ECO:0000256" key="6">
    <source>
        <dbReference type="ARBA" id="ARBA00022968"/>
    </source>
</evidence>
<comment type="similarity">
    <text evidence="2 13">Belongs to the RseA family.</text>
</comment>
<sequence length="217" mass="23919">MQKEKLSALMDGETLDSELLSSLCKDKALQQSWQSYHLIRDTLRGDIGQVMHLDIADRVAAALEKEPVRLVPSAVPESQPQPHTWGRMPFWGKIRPWASQLTQVGVAACVSLAVIVGVQHYNQPDVQSGASETPVFNTLPIMGQASPVSLGVPADSFSTGSGQQQQVQEQRKRINAMLQDYELQRRLHSDQLQLEQSTPQQAAVQVPGTQSLGMQQQ</sequence>
<evidence type="ECO:0000256" key="3">
    <source>
        <dbReference type="ARBA" id="ARBA00022475"/>
    </source>
</evidence>
<accession>A0A1S8CHA8</accession>
<dbReference type="FunFam" id="1.20.5.3960:FF:000001">
    <property type="entry name" value="Anti-sigma-E factor RseA"/>
    <property type="match status" value="1"/>
</dbReference>
<dbReference type="OrthoDB" id="6194196at2"/>
<dbReference type="RefSeq" id="WP_076942708.1">
    <property type="nucleotide sequence ID" value="NZ_MOXD01000007.1"/>
</dbReference>
<dbReference type="Gene3D" id="1.10.10.880">
    <property type="entry name" value="Anti sigma-E protein RseA, N-terminal domain"/>
    <property type="match status" value="1"/>
</dbReference>
<dbReference type="PANTHER" id="PTHR38104:SF1">
    <property type="entry name" value="ANTI-SIGMA-E FACTOR RSEA"/>
    <property type="match status" value="1"/>
</dbReference>
<evidence type="ECO:0000259" key="15">
    <source>
        <dbReference type="Pfam" id="PF03872"/>
    </source>
</evidence>
<comment type="subunit">
    <text evidence="13">Interacts 1:1 with ECF RNA polymerase sigma-E (RpoE); this inhibits the interaction of sigma-E with the RNA polymerase catalytic core and leads to a decreased expression of sigma-E-regulated genes. Interacts with RseB.</text>
</comment>
<evidence type="ECO:0000313" key="17">
    <source>
        <dbReference type="EMBL" id="OMQ21695.1"/>
    </source>
</evidence>
<dbReference type="AlphaFoldDB" id="A0A1S8CHA8"/>
<keyword evidence="5" id="KW-0812">Transmembrane</keyword>
<evidence type="ECO:0000259" key="16">
    <source>
        <dbReference type="Pfam" id="PF03873"/>
    </source>
</evidence>
<evidence type="ECO:0000256" key="13">
    <source>
        <dbReference type="PIRNR" id="PIRNR016938"/>
    </source>
</evidence>
<dbReference type="InterPro" id="IPR026279">
    <property type="entry name" value="RseA"/>
</dbReference>
<evidence type="ECO:0000256" key="5">
    <source>
        <dbReference type="ARBA" id="ARBA00022692"/>
    </source>
</evidence>
<dbReference type="CDD" id="cd16328">
    <property type="entry name" value="RseA_N"/>
    <property type="match status" value="1"/>
</dbReference>
<name>A0A1S8CHA8_9GAMM</name>
<dbReference type="InterPro" id="IPR005572">
    <property type="entry name" value="Anti-sigma_E_RseA_N"/>
</dbReference>